<feature type="domain" description="TonB-dependent receptor plug" evidence="15">
    <location>
        <begin position="56"/>
        <end position="165"/>
    </location>
</feature>
<evidence type="ECO:0000256" key="12">
    <source>
        <dbReference type="RuleBase" id="RU003357"/>
    </source>
</evidence>
<keyword evidence="13" id="KW-0732">Signal</keyword>
<keyword evidence="5 11" id="KW-0812">Transmembrane</keyword>
<sequence>MRMFGRMLLASAALISGAGQAWAEDATPAPARDATATAGNETGDIVVTARRREESLQNVPIAVTAVSGAALAKTGATDIANIQAVAPSLTITTQGTSRTAFALSLRGQRTNEAQLLTDQPVGAYFAEVLQARSIGFASSLYDIQSVQVLKGVQGTLFGRNMTGGAVLVEPNRPTDKLAAEVVAQVGNYKMHDVYGMLNIPLADWASLRVAGKTRERKGYTTDVSDGRDYDDQNYDTFRASLRLTPGGGIESTTIFDWLRSRIHGSALYPTAINPAAPAIGAYAYFRSLGLNVADPVAQFARQQTLGRQQFDQGFGDGGNLDAYGFKPYEYSKNWGVTNRTIIPVGDLTLKNVFGYRKVEYASFQDLDGVPAFLINSAQTRNIEQYSEEFQVQGKALDNRLNFVAGIYYFLEQGSDGSTSQQFPELALVSQGLPLTTPAVLFRNALGGTGRAEAVAGYLAGTYKFSDKFQLSAGGRYTTDKRSATVSPQLPALGVCLYRRPDGTSFPFAQCTHSNSNTWNAFTWDVTLQYQPSDALTAYISTRKGFRAGGFSLRATSDAELAPFNPEKVQEYELGLKTRTDLGGARLTTATALFFQNYRNVQKQQAGIDGGGNVTTIISNTAAQHNYGAEFDAGLHSGPFDMTLSYAYVNIDITKGLQPFEHELVGAPQHQVGVTLNYATPLAGLGDLNLNASMSYRSKIWLDLNDDQSLQKGYALVNLRASLGNIKGTGIGAAAFVNNLTDQFYRVGVIGIYREAGYISSTYGEPRTYGLELSYKF</sequence>
<evidence type="ECO:0000256" key="5">
    <source>
        <dbReference type="ARBA" id="ARBA00022692"/>
    </source>
</evidence>
<dbReference type="InterPro" id="IPR039426">
    <property type="entry name" value="TonB-dep_rcpt-like"/>
</dbReference>
<keyword evidence="8 12" id="KW-0798">TonB box</keyword>
<evidence type="ECO:0000256" key="7">
    <source>
        <dbReference type="ARBA" id="ARBA00023065"/>
    </source>
</evidence>
<protein>
    <submittedName>
        <fullName evidence="16">TonB-dependent receptor</fullName>
    </submittedName>
</protein>
<dbReference type="KEGG" id="ngf:FRF71_13375"/>
<feature type="chain" id="PRO_5022962251" evidence="13">
    <location>
        <begin position="24"/>
        <end position="776"/>
    </location>
</feature>
<dbReference type="SUPFAM" id="SSF56935">
    <property type="entry name" value="Porins"/>
    <property type="match status" value="1"/>
</dbReference>
<reference evidence="16 17" key="1">
    <citation type="journal article" date="2013" name="J. Microbiol. Biotechnol.">
        <title>Novosphingobium ginsenosidimutans sp. nov., with the ability to convert ginsenoside.</title>
        <authorList>
            <person name="Kim J.K."/>
            <person name="He D."/>
            <person name="Liu Q.M."/>
            <person name="Park H.Y."/>
            <person name="Jung M.S."/>
            <person name="Yoon M.H."/>
            <person name="Kim S.C."/>
            <person name="Im W.T."/>
        </authorList>
    </citation>
    <scope>NUCLEOTIDE SEQUENCE [LARGE SCALE GENOMIC DNA]</scope>
    <source>
        <strain evidence="16 17">FW-6</strain>
    </source>
</reference>
<evidence type="ECO:0000256" key="8">
    <source>
        <dbReference type="ARBA" id="ARBA00023077"/>
    </source>
</evidence>
<evidence type="ECO:0000256" key="6">
    <source>
        <dbReference type="ARBA" id="ARBA00023004"/>
    </source>
</evidence>
<comment type="similarity">
    <text evidence="11 12">Belongs to the TonB-dependent receptor family.</text>
</comment>
<evidence type="ECO:0000313" key="17">
    <source>
        <dbReference type="Proteomes" id="UP000321172"/>
    </source>
</evidence>
<name>A0A5B8S671_9SPHN</name>
<keyword evidence="2 11" id="KW-0813">Transport</keyword>
<dbReference type="GO" id="GO:0009279">
    <property type="term" value="C:cell outer membrane"/>
    <property type="evidence" value="ECO:0007669"/>
    <property type="project" value="UniProtKB-SubCell"/>
</dbReference>
<keyword evidence="9 11" id="KW-0472">Membrane</keyword>
<keyword evidence="3 11" id="KW-1134">Transmembrane beta strand</keyword>
<dbReference type="AlphaFoldDB" id="A0A5B8S671"/>
<keyword evidence="6" id="KW-0408">Iron</keyword>
<gene>
    <name evidence="16" type="ORF">FRF71_13375</name>
</gene>
<dbReference type="InterPro" id="IPR012910">
    <property type="entry name" value="Plug_dom"/>
</dbReference>
<dbReference type="Pfam" id="PF07715">
    <property type="entry name" value="Plug"/>
    <property type="match status" value="1"/>
</dbReference>
<keyword evidence="17" id="KW-1185">Reference proteome</keyword>
<dbReference type="PANTHER" id="PTHR32552:SF81">
    <property type="entry name" value="TONB-DEPENDENT OUTER MEMBRANE RECEPTOR"/>
    <property type="match status" value="1"/>
</dbReference>
<dbReference type="Pfam" id="PF00593">
    <property type="entry name" value="TonB_dep_Rec_b-barrel"/>
    <property type="match status" value="1"/>
</dbReference>
<evidence type="ECO:0000256" key="10">
    <source>
        <dbReference type="ARBA" id="ARBA00023237"/>
    </source>
</evidence>
<accession>A0A5B8S671</accession>
<evidence type="ECO:0000256" key="3">
    <source>
        <dbReference type="ARBA" id="ARBA00022452"/>
    </source>
</evidence>
<dbReference type="Proteomes" id="UP000321172">
    <property type="component" value="Chromosome"/>
</dbReference>
<evidence type="ECO:0000256" key="2">
    <source>
        <dbReference type="ARBA" id="ARBA00022448"/>
    </source>
</evidence>
<dbReference type="OrthoDB" id="7177879at2"/>
<evidence type="ECO:0000256" key="9">
    <source>
        <dbReference type="ARBA" id="ARBA00023136"/>
    </source>
</evidence>
<comment type="subcellular location">
    <subcellularLocation>
        <location evidence="1 11">Cell outer membrane</location>
        <topology evidence="1 11">Multi-pass membrane protein</topology>
    </subcellularLocation>
</comment>
<keyword evidence="16" id="KW-0675">Receptor</keyword>
<evidence type="ECO:0000259" key="14">
    <source>
        <dbReference type="Pfam" id="PF00593"/>
    </source>
</evidence>
<dbReference type="PANTHER" id="PTHR32552">
    <property type="entry name" value="FERRICHROME IRON RECEPTOR-RELATED"/>
    <property type="match status" value="1"/>
</dbReference>
<feature type="domain" description="TonB-dependent receptor-like beta-barrel" evidence="14">
    <location>
        <begin position="308"/>
        <end position="721"/>
    </location>
</feature>
<evidence type="ECO:0000256" key="1">
    <source>
        <dbReference type="ARBA" id="ARBA00004571"/>
    </source>
</evidence>
<organism evidence="16 17">
    <name type="scientific">Novosphingobium ginsenosidimutans</name>
    <dbReference type="NCBI Taxonomy" id="1176536"/>
    <lineage>
        <taxon>Bacteria</taxon>
        <taxon>Pseudomonadati</taxon>
        <taxon>Pseudomonadota</taxon>
        <taxon>Alphaproteobacteria</taxon>
        <taxon>Sphingomonadales</taxon>
        <taxon>Sphingomonadaceae</taxon>
        <taxon>Novosphingobium</taxon>
    </lineage>
</organism>
<evidence type="ECO:0000256" key="11">
    <source>
        <dbReference type="PROSITE-ProRule" id="PRU01360"/>
    </source>
</evidence>
<dbReference type="InterPro" id="IPR000531">
    <property type="entry name" value="Beta-barrel_TonB"/>
</dbReference>
<keyword evidence="4" id="KW-0410">Iron transport</keyword>
<dbReference type="PROSITE" id="PS52016">
    <property type="entry name" value="TONB_DEPENDENT_REC_3"/>
    <property type="match status" value="1"/>
</dbReference>
<dbReference type="InterPro" id="IPR036942">
    <property type="entry name" value="Beta-barrel_TonB_sf"/>
</dbReference>
<dbReference type="Gene3D" id="2.40.170.20">
    <property type="entry name" value="TonB-dependent receptor, beta-barrel domain"/>
    <property type="match status" value="1"/>
</dbReference>
<feature type="signal peptide" evidence="13">
    <location>
        <begin position="1"/>
        <end position="23"/>
    </location>
</feature>
<dbReference type="GO" id="GO:0006826">
    <property type="term" value="P:iron ion transport"/>
    <property type="evidence" value="ECO:0007669"/>
    <property type="project" value="UniProtKB-KW"/>
</dbReference>
<dbReference type="EMBL" id="CP042345">
    <property type="protein sequence ID" value="QEA17041.1"/>
    <property type="molecule type" value="Genomic_DNA"/>
</dbReference>
<proteinExistence type="inferred from homology"/>
<keyword evidence="10 11" id="KW-0998">Cell outer membrane</keyword>
<evidence type="ECO:0000256" key="13">
    <source>
        <dbReference type="SAM" id="SignalP"/>
    </source>
</evidence>
<evidence type="ECO:0000259" key="15">
    <source>
        <dbReference type="Pfam" id="PF07715"/>
    </source>
</evidence>
<keyword evidence="7" id="KW-0406">Ion transport</keyword>
<evidence type="ECO:0000313" key="16">
    <source>
        <dbReference type="EMBL" id="QEA17041.1"/>
    </source>
</evidence>
<evidence type="ECO:0000256" key="4">
    <source>
        <dbReference type="ARBA" id="ARBA00022496"/>
    </source>
</evidence>